<dbReference type="PANTHER" id="PTHR16897:SF2">
    <property type="entry name" value="OS03G0226600 PROTEIN"/>
    <property type="match status" value="1"/>
</dbReference>
<organism>
    <name type="scientific">Branchiostoma floridae</name>
    <name type="common">Florida lancelet</name>
    <name type="synonym">Amphioxus</name>
    <dbReference type="NCBI Taxonomy" id="7739"/>
    <lineage>
        <taxon>Eukaryota</taxon>
        <taxon>Metazoa</taxon>
        <taxon>Chordata</taxon>
        <taxon>Cephalochordata</taxon>
        <taxon>Leptocardii</taxon>
        <taxon>Amphioxiformes</taxon>
        <taxon>Branchiostomatidae</taxon>
        <taxon>Branchiostoma</taxon>
    </lineage>
</organism>
<dbReference type="eggNOG" id="ENOG502RIGR">
    <property type="taxonomic scope" value="Eukaryota"/>
</dbReference>
<reference evidence="1" key="1">
    <citation type="journal article" date="2008" name="Nature">
        <title>The amphioxus genome and the evolution of the chordate karyotype.</title>
        <authorList>
            <consortium name="US DOE Joint Genome Institute (JGI-PGF)"/>
            <person name="Putnam N.H."/>
            <person name="Butts T."/>
            <person name="Ferrier D.E.K."/>
            <person name="Furlong R.F."/>
            <person name="Hellsten U."/>
            <person name="Kawashima T."/>
            <person name="Robinson-Rechavi M."/>
            <person name="Shoguchi E."/>
            <person name="Terry A."/>
            <person name="Yu J.-K."/>
            <person name="Benito-Gutierrez E.L."/>
            <person name="Dubchak I."/>
            <person name="Garcia-Fernandez J."/>
            <person name="Gibson-Brown J.J."/>
            <person name="Grigoriev I.V."/>
            <person name="Horton A.C."/>
            <person name="de Jong P.J."/>
            <person name="Jurka J."/>
            <person name="Kapitonov V.V."/>
            <person name="Kohara Y."/>
            <person name="Kuroki Y."/>
            <person name="Lindquist E."/>
            <person name="Lucas S."/>
            <person name="Osoegawa K."/>
            <person name="Pennacchio L.A."/>
            <person name="Salamov A.A."/>
            <person name="Satou Y."/>
            <person name="Sauka-Spengler T."/>
            <person name="Schmutz J."/>
            <person name="Shin-I T."/>
            <person name="Toyoda A."/>
            <person name="Bronner-Fraser M."/>
            <person name="Fujiyama A."/>
            <person name="Holland L.Z."/>
            <person name="Holland P.W.H."/>
            <person name="Satoh N."/>
            <person name="Rokhsar D.S."/>
        </authorList>
    </citation>
    <scope>NUCLEOTIDE SEQUENCE [LARGE SCALE GENOMIC DNA]</scope>
    <source>
        <strain evidence="1">S238N-H82</strain>
        <tissue evidence="1">Testes</tissue>
    </source>
</reference>
<dbReference type="PANTHER" id="PTHR16897">
    <property type="entry name" value="OS10G0105400 PROTEIN"/>
    <property type="match status" value="1"/>
</dbReference>
<dbReference type="AlphaFoldDB" id="C3YYM0"/>
<evidence type="ECO:0000313" key="1">
    <source>
        <dbReference type="EMBL" id="EEN54660.1"/>
    </source>
</evidence>
<sequence>MIQDAPPIATSNAIDAVGSTEPSARHMTIWGHPAERNAPGELPVTTVTPEPALPRHLRVHVLRDSVVLTVGQNTVKYTNMNPTTITVDWRGHFTPSVPNRPAYVQSHALGLIAGGFNAKLVRGSTTVRNDRGTCSSAASRDNPIQMDCEQSIHATGPFNHGDKLQITADFTNGGYVTVYNRDAGNRHEKNYYSGSSTTTNTAEFVFDYVAPTCTGTQLNIGDSVSKQCGAGCTTNCVQAARGPCYKKDYVITFDRSQVDVGGHDHDYLLTLTVRNKATLSTTETLKITVDTSPPLAGNVHDGMKGQPEKDYQQTTAVKTWWDGFFDEESGVKFYLYGYSTSCLTAADFTLPEGASITRTTNTHATYTAPSAGTYFCTVVAYNHALDPSPPVCSDGVTVDVTAPSLTAIHIDHIAVRPGVVKDAGGNVWLINQRRHRVLVLDPPAQCLSVPQVNYIDDFAPRRDFVTNTTLTAQYCTRHSGAPTGNYLSMDKTLRVAWHGEDDGGIYDYFVGLSSTSSGTSSPDIMAFTSTTSIPELRFSHPRISQNSLFHLVIKAEDRAGLSTTKVVGPIVVDVSPPQFTGRITLSKEGNFYVGRWTGSDFFDDESQDPLTYEFAVGGNPSSTAMLRFRHVGANGPCTSANPPNCAAIGTDALDGPPSDSYYMFVRVTNPASLSVIGISSAYSIHDKLPANGVVFDVAPDMNDDPGSHDYEDIDSQTDNGVLHARWFGFSHDPTAVTYEVAVGTTSGAEDVRAFTAAAGTTASITGLTLEYFQTYFITVRATSDAGSVTVSSDGVTVLEYDGRVGGMMVKDGPGCFEHTNDTCEDDAEYQRSTSTMWVRWNTPSNITDFLSEFYWTIEEEIRDGSDSRAFTKLGCWRDKGNAAITPLEGTDPRLDGNFAFRENAIEKCYQVARSRGATVFALQSGGECFGSADGHSTYNMYGPSTLCAEDGKGGSWANEVYQITGQTQYLV</sequence>
<evidence type="ECO:0008006" key="2">
    <source>
        <dbReference type="Google" id="ProtNLM"/>
    </source>
</evidence>
<dbReference type="STRING" id="7739.C3YYM0"/>
<protein>
    <recommendedName>
        <fullName evidence="2">Fibronectin type-III domain-containing protein</fullName>
    </recommendedName>
</protein>
<gene>
    <name evidence="1" type="ORF">BRAFLDRAFT_67046</name>
</gene>
<dbReference type="EMBL" id="GG666565">
    <property type="protein sequence ID" value="EEN54660.1"/>
    <property type="molecule type" value="Genomic_DNA"/>
</dbReference>
<accession>C3YYM0</accession>
<proteinExistence type="predicted"/>
<dbReference type="InParanoid" id="C3YYM0"/>
<name>C3YYM0_BRAFL</name>